<keyword evidence="2" id="KW-1185">Reference proteome</keyword>
<dbReference type="Proteomes" id="UP001234178">
    <property type="component" value="Unassembled WGS sequence"/>
</dbReference>
<organism evidence="1 2">
    <name type="scientific">Daphnia magna</name>
    <dbReference type="NCBI Taxonomy" id="35525"/>
    <lineage>
        <taxon>Eukaryota</taxon>
        <taxon>Metazoa</taxon>
        <taxon>Ecdysozoa</taxon>
        <taxon>Arthropoda</taxon>
        <taxon>Crustacea</taxon>
        <taxon>Branchiopoda</taxon>
        <taxon>Diplostraca</taxon>
        <taxon>Cladocera</taxon>
        <taxon>Anomopoda</taxon>
        <taxon>Daphniidae</taxon>
        <taxon>Daphnia</taxon>
    </lineage>
</organism>
<gene>
    <name evidence="1" type="ORF">OUZ56_005762</name>
</gene>
<reference evidence="1 2" key="1">
    <citation type="journal article" date="2023" name="Nucleic Acids Res.">
        <title>The hologenome of Daphnia magna reveals possible DNA methylation and microbiome-mediated evolution of the host genome.</title>
        <authorList>
            <person name="Chaturvedi A."/>
            <person name="Li X."/>
            <person name="Dhandapani V."/>
            <person name="Marshall H."/>
            <person name="Kissane S."/>
            <person name="Cuenca-Cambronero M."/>
            <person name="Asole G."/>
            <person name="Calvet F."/>
            <person name="Ruiz-Romero M."/>
            <person name="Marangio P."/>
            <person name="Guigo R."/>
            <person name="Rago D."/>
            <person name="Mirbahai L."/>
            <person name="Eastwood N."/>
            <person name="Colbourne J.K."/>
            <person name="Zhou J."/>
            <person name="Mallon E."/>
            <person name="Orsini L."/>
        </authorList>
    </citation>
    <scope>NUCLEOTIDE SEQUENCE [LARGE SCALE GENOMIC DNA]</scope>
    <source>
        <strain evidence="1">LRV0_1</strain>
    </source>
</reference>
<comment type="caution">
    <text evidence="1">The sequence shown here is derived from an EMBL/GenBank/DDBJ whole genome shotgun (WGS) entry which is preliminary data.</text>
</comment>
<name>A0ABQ9YTP4_9CRUS</name>
<evidence type="ECO:0000313" key="2">
    <source>
        <dbReference type="Proteomes" id="UP001234178"/>
    </source>
</evidence>
<proteinExistence type="predicted"/>
<sequence length="104" mass="11860">MDDLRSVKSAQKIKITYPIAIKAIRSLWGRALPVAFSGFLGFARVMEPWLVHAERNPYTAFVGVVCSVRFPYRCCDWLLKFSNTFPDWCIHHPSAGGSDCYFLN</sequence>
<evidence type="ECO:0000313" key="1">
    <source>
        <dbReference type="EMBL" id="KAK4004019.1"/>
    </source>
</evidence>
<protein>
    <submittedName>
        <fullName evidence="1">Uncharacterized protein</fullName>
    </submittedName>
</protein>
<accession>A0ABQ9YTP4</accession>
<dbReference type="EMBL" id="JAOYFB010000001">
    <property type="protein sequence ID" value="KAK4004019.1"/>
    <property type="molecule type" value="Genomic_DNA"/>
</dbReference>